<proteinExistence type="predicted"/>
<keyword evidence="3" id="KW-1185">Reference proteome</keyword>
<dbReference type="OrthoDB" id="1113736at2759"/>
<organism evidence="2 3">
    <name type="scientific">Brassica carinata</name>
    <name type="common">Ethiopian mustard</name>
    <name type="synonym">Abyssinian cabbage</name>
    <dbReference type="NCBI Taxonomy" id="52824"/>
    <lineage>
        <taxon>Eukaryota</taxon>
        <taxon>Viridiplantae</taxon>
        <taxon>Streptophyta</taxon>
        <taxon>Embryophyta</taxon>
        <taxon>Tracheophyta</taxon>
        <taxon>Spermatophyta</taxon>
        <taxon>Magnoliopsida</taxon>
        <taxon>eudicotyledons</taxon>
        <taxon>Gunneridae</taxon>
        <taxon>Pentapetalae</taxon>
        <taxon>rosids</taxon>
        <taxon>malvids</taxon>
        <taxon>Brassicales</taxon>
        <taxon>Brassicaceae</taxon>
        <taxon>Brassiceae</taxon>
        <taxon>Brassica</taxon>
    </lineage>
</organism>
<name>A0A8X7Q1G2_BRACI</name>
<comment type="caution">
    <text evidence="2">The sequence shown here is derived from an EMBL/GenBank/DDBJ whole genome shotgun (WGS) entry which is preliminary data.</text>
</comment>
<dbReference type="EMBL" id="JAAMPC010000015">
    <property type="protein sequence ID" value="KAG2260877.1"/>
    <property type="molecule type" value="Genomic_DNA"/>
</dbReference>
<reference evidence="2 3" key="1">
    <citation type="submission" date="2020-02" db="EMBL/GenBank/DDBJ databases">
        <authorList>
            <person name="Ma Q."/>
            <person name="Huang Y."/>
            <person name="Song X."/>
            <person name="Pei D."/>
        </authorList>
    </citation>
    <scope>NUCLEOTIDE SEQUENCE [LARGE SCALE GENOMIC DNA]</scope>
    <source>
        <strain evidence="2">Sxm20200214</strain>
        <tissue evidence="2">Leaf</tissue>
    </source>
</reference>
<keyword evidence="1" id="KW-0472">Membrane</keyword>
<evidence type="ECO:0000256" key="1">
    <source>
        <dbReference type="SAM" id="Phobius"/>
    </source>
</evidence>
<feature type="transmembrane region" description="Helical" evidence="1">
    <location>
        <begin position="154"/>
        <end position="175"/>
    </location>
</feature>
<evidence type="ECO:0000313" key="2">
    <source>
        <dbReference type="EMBL" id="KAG2260877.1"/>
    </source>
</evidence>
<sequence length="196" mass="21117">MSFKAFSPPPCSSFIVPSKALSPPEPPYLQPCSPFPVLFEALSPTEPPDPPDASFRLVVHLHFDTPFTLSQAFSKIQNLEAPFPNLTSGGVVSFVFFGATRIGSKGLCPAVCSVLLADVLSRVVTVLHPFMPSPQALTHISTLKPPSRMATKNVGGGGFLVSASNISLGLLFLLVKQFVLMYSKLYFKVHVHNSNC</sequence>
<evidence type="ECO:0000313" key="3">
    <source>
        <dbReference type="Proteomes" id="UP000886595"/>
    </source>
</evidence>
<dbReference type="AlphaFoldDB" id="A0A8X7Q1G2"/>
<keyword evidence="1" id="KW-0812">Transmembrane</keyword>
<keyword evidence="1" id="KW-1133">Transmembrane helix</keyword>
<gene>
    <name evidence="2" type="ORF">Bca52824_080171</name>
</gene>
<dbReference type="Proteomes" id="UP000886595">
    <property type="component" value="Unassembled WGS sequence"/>
</dbReference>
<protein>
    <submittedName>
        <fullName evidence="2">Uncharacterized protein</fullName>
    </submittedName>
</protein>
<accession>A0A8X7Q1G2</accession>